<evidence type="ECO:0000259" key="2">
    <source>
        <dbReference type="Pfam" id="PF12770"/>
    </source>
</evidence>
<name>A0ABQ2LRJ9_9ACTN</name>
<evidence type="ECO:0000256" key="1">
    <source>
        <dbReference type="SAM" id="MobiDB-lite"/>
    </source>
</evidence>
<dbReference type="EMBL" id="BMNG01000004">
    <property type="protein sequence ID" value="GGO42203.1"/>
    <property type="molecule type" value="Genomic_DNA"/>
</dbReference>
<sequence>MLLAGALPPERSAGAAARPAAPLLAAARSLAAGEPRRALRLLERVDGPAPAADIAAALRTAAHTLDLNWSPGGGGAVLSDGDEELLSARPPEPSDPGARLVVFVATRLLPRIQNARSIAENSRISDDGWAAVQVLQDLERLGGELGGGAGGPQVRRLRAHVQFAVADVAGRAGRDEDVRTAVARCREGAEDDPWLLARMRLFEGDVALTPGSHPELLGLRLGPLGTMGQAGPQAPGPTATAPAPEPPPDPAAAEAHYAAADALYSRLSSPHGLAQVAVRRAHLARTRGDRAGRARELEWAETLAARARAGALKVTVTTHRLLDGLADGEDAYRRALTWMAKWSLREGSSSFVRGVVRLFLAYAAARQRDGQTLAALRCLRAARYLAARSVPSVEGELTDRAYLDLVDRLNFRQASAVLLAADTAHATAALARPGADEYTWVRAADLALSLDRAVEALADPDLKAVAEARLGELDAEAGRLAGAWRPAAEAVDAVRESLRRAPGQLLRHRGRRALEAGFTHNGRALLQQALDLAGDDVLLRISLLYDLERQDEAHALATALNAAGALHPDQAVSLFLRLGDPGTAREAQSLLDRIGWPTSTDRPWEDIARRAELAEAEGDHTKAIDLSEDAVARFERWSDLLVRDVLRTSMTDDVTVAAMYHIAARAYLCRAEEGGGGARRGGGGVGRGAGLGADPGADLARAFDLSDRCRGIAADMLTSLDELPPGPPLDAARRWLRAGSAWAAAYEGLVGAVTVNPARTPTSARLRHTVLAPEDELEAADAQVAVHAPQLLRSRTRSRRPRGTRLDAVRAALPDDALLLMYETFDDDLLIWAVEGRGDALHVRRTIHHRRLAGIVRRFHTACATGTPAGAVAAELSGWLLEPVADEVRRHRRLYVVPHRALGLVPFAALPLDDGPLGERRVISQLPSAALVTRPGGGRPPRLDASALLVGDPEYAPDRGLAPLPGTATEVTAIGRLLHAEPLLGPAATGAAVSAAAPGRAVLHLATHGVLDERGPHRSYVALAGRDRLTVGDLTGLDLAADLVVLSACHTGRGTATAGGDVVGLVRAAVAAGARHTVVSLWPVDDESGAVLMTYFYEALREPGTPVAEALAVAQGRVRALGAQGRAAAYEELREATGGRAAAIGARDGRPPADLADDTGQLPYHWAPFIHVGA</sequence>
<dbReference type="Pfam" id="PF12770">
    <property type="entry name" value="CHAT"/>
    <property type="match status" value="1"/>
</dbReference>
<feature type="compositionally biased region" description="Low complexity" evidence="1">
    <location>
        <begin position="225"/>
        <end position="242"/>
    </location>
</feature>
<evidence type="ECO:0000313" key="3">
    <source>
        <dbReference type="EMBL" id="GGO42203.1"/>
    </source>
</evidence>
<proteinExistence type="predicted"/>
<comment type="caution">
    <text evidence="3">The sequence shown here is derived from an EMBL/GenBank/DDBJ whole genome shotgun (WGS) entry which is preliminary data.</text>
</comment>
<dbReference type="PANTHER" id="PTHR10098:SF108">
    <property type="entry name" value="TETRATRICOPEPTIDE REPEAT PROTEIN 28"/>
    <property type="match status" value="1"/>
</dbReference>
<gene>
    <name evidence="3" type="ORF">GCM10012286_23200</name>
</gene>
<feature type="domain" description="CHAT" evidence="2">
    <location>
        <begin position="872"/>
        <end position="1174"/>
    </location>
</feature>
<protein>
    <recommendedName>
        <fullName evidence="2">CHAT domain-containing protein</fullName>
    </recommendedName>
</protein>
<evidence type="ECO:0000313" key="4">
    <source>
        <dbReference type="Proteomes" id="UP000656881"/>
    </source>
</evidence>
<feature type="region of interest" description="Disordered" evidence="1">
    <location>
        <begin position="225"/>
        <end position="252"/>
    </location>
</feature>
<keyword evidence="4" id="KW-1185">Reference proteome</keyword>
<dbReference type="InterPro" id="IPR024983">
    <property type="entry name" value="CHAT_dom"/>
</dbReference>
<accession>A0ABQ2LRJ9</accession>
<reference evidence="4" key="1">
    <citation type="journal article" date="2019" name="Int. J. Syst. Evol. Microbiol.">
        <title>The Global Catalogue of Microorganisms (GCM) 10K type strain sequencing project: providing services to taxonomists for standard genome sequencing and annotation.</title>
        <authorList>
            <consortium name="The Broad Institute Genomics Platform"/>
            <consortium name="The Broad Institute Genome Sequencing Center for Infectious Disease"/>
            <person name="Wu L."/>
            <person name="Ma J."/>
        </authorList>
    </citation>
    <scope>NUCLEOTIDE SEQUENCE [LARGE SCALE GENOMIC DNA]</scope>
    <source>
        <strain evidence="4">CGMCC 4.7349</strain>
    </source>
</reference>
<dbReference type="Proteomes" id="UP000656881">
    <property type="component" value="Unassembled WGS sequence"/>
</dbReference>
<dbReference type="PANTHER" id="PTHR10098">
    <property type="entry name" value="RAPSYN-RELATED"/>
    <property type="match status" value="1"/>
</dbReference>
<organism evidence="3 4">
    <name type="scientific">Streptomyces lasiicapitis</name>
    <dbReference type="NCBI Taxonomy" id="1923961"/>
    <lineage>
        <taxon>Bacteria</taxon>
        <taxon>Bacillati</taxon>
        <taxon>Actinomycetota</taxon>
        <taxon>Actinomycetes</taxon>
        <taxon>Kitasatosporales</taxon>
        <taxon>Streptomycetaceae</taxon>
        <taxon>Streptomyces</taxon>
    </lineage>
</organism>